<comment type="caution">
    <text evidence="1">The sequence shown here is derived from an EMBL/GenBank/DDBJ whole genome shotgun (WGS) entry which is preliminary data.</text>
</comment>
<evidence type="ECO:0000313" key="1">
    <source>
        <dbReference type="EMBL" id="CAL8081580.1"/>
    </source>
</evidence>
<sequence length="67" mass="7543">MKAPFNTMQQRGVAVSTQYGNRISSPVSCSVNAFDNSCQDRQASGKDFYAFVSSKNAYYYSNERCCY</sequence>
<gene>
    <name evidence="1" type="ORF">ODALV1_LOCUS4961</name>
</gene>
<keyword evidence="2" id="KW-1185">Reference proteome</keyword>
<name>A0ABP1PXJ8_9HEXA</name>
<proteinExistence type="predicted"/>
<protein>
    <submittedName>
        <fullName evidence="1">Uncharacterized protein</fullName>
    </submittedName>
</protein>
<organism evidence="1 2">
    <name type="scientific">Orchesella dallaii</name>
    <dbReference type="NCBI Taxonomy" id="48710"/>
    <lineage>
        <taxon>Eukaryota</taxon>
        <taxon>Metazoa</taxon>
        <taxon>Ecdysozoa</taxon>
        <taxon>Arthropoda</taxon>
        <taxon>Hexapoda</taxon>
        <taxon>Collembola</taxon>
        <taxon>Entomobryomorpha</taxon>
        <taxon>Entomobryoidea</taxon>
        <taxon>Orchesellidae</taxon>
        <taxon>Orchesellinae</taxon>
        <taxon>Orchesella</taxon>
    </lineage>
</organism>
<dbReference type="EMBL" id="CAXLJM020000015">
    <property type="protein sequence ID" value="CAL8081580.1"/>
    <property type="molecule type" value="Genomic_DNA"/>
</dbReference>
<evidence type="ECO:0000313" key="2">
    <source>
        <dbReference type="Proteomes" id="UP001642540"/>
    </source>
</evidence>
<accession>A0ABP1PXJ8</accession>
<dbReference type="Proteomes" id="UP001642540">
    <property type="component" value="Unassembled WGS sequence"/>
</dbReference>
<reference evidence="1 2" key="1">
    <citation type="submission" date="2024-08" db="EMBL/GenBank/DDBJ databases">
        <authorList>
            <person name="Cucini C."/>
            <person name="Frati F."/>
        </authorList>
    </citation>
    <scope>NUCLEOTIDE SEQUENCE [LARGE SCALE GENOMIC DNA]</scope>
</reference>